<dbReference type="InterPro" id="IPR019164">
    <property type="entry name" value="TMEM147"/>
</dbReference>
<evidence type="ECO:0000256" key="1">
    <source>
        <dbReference type="SAM" id="Phobius"/>
    </source>
</evidence>
<evidence type="ECO:0000313" key="2">
    <source>
        <dbReference type="EMBL" id="OII77957.1"/>
    </source>
</evidence>
<dbReference type="RefSeq" id="XP_067069803.1">
    <property type="nucleotide sequence ID" value="XM_067213990.1"/>
</dbReference>
<feature type="transmembrane region" description="Helical" evidence="1">
    <location>
        <begin position="6"/>
        <end position="25"/>
    </location>
</feature>
<name>A0A1J4MYG4_9CRYT</name>
<dbReference type="VEuPathDB" id="CryptoDB:cand_037650"/>
<organism evidence="2 3">
    <name type="scientific">Cryptosporidium andersoni</name>
    <dbReference type="NCBI Taxonomy" id="117008"/>
    <lineage>
        <taxon>Eukaryota</taxon>
        <taxon>Sar</taxon>
        <taxon>Alveolata</taxon>
        <taxon>Apicomplexa</taxon>
        <taxon>Conoidasida</taxon>
        <taxon>Coccidia</taxon>
        <taxon>Eucoccidiorida</taxon>
        <taxon>Eimeriorina</taxon>
        <taxon>Cryptosporidiidae</taxon>
        <taxon>Cryptosporidium</taxon>
    </lineage>
</organism>
<reference evidence="2 3" key="1">
    <citation type="submission" date="2016-10" db="EMBL/GenBank/DDBJ databases">
        <title>Reductive evolution of mitochondrial metabolism and differential evolution of invasion-related proteins in Cryptosporidium.</title>
        <authorList>
            <person name="Liu S."/>
            <person name="Roellig D.M."/>
            <person name="Guo Y."/>
            <person name="Li N."/>
            <person name="Frace M.A."/>
            <person name="Tang K."/>
            <person name="Zhang L."/>
            <person name="Feng Y."/>
            <person name="Xiao L."/>
        </authorList>
    </citation>
    <scope>NUCLEOTIDE SEQUENCE [LARGE SCALE GENOMIC DNA]</scope>
    <source>
        <strain evidence="2">30847</strain>
    </source>
</reference>
<feature type="transmembrane region" description="Helical" evidence="1">
    <location>
        <begin position="104"/>
        <end position="122"/>
    </location>
</feature>
<sequence>MGFPIFSSIVLFTLLLGPYFVINSYTSLNDAVGTSPLLVASILHCVAYNFTRALVLASIPVLKPQIVHYFNIMTRSISLIFMWNLITGKVAKQYEVDTRLKFSALVWSATSACLSYFIPLAFDKSLSADFSMGYIYKILLSYGASFSALSSIYGTYMFTKTNYFERKKAICLSLLTSCGIQLISNIIMDLIGPYYISVLLNLLLQIILARITLYKVNSNKVRQNNKKEKLKKK</sequence>
<keyword evidence="1" id="KW-0812">Transmembrane</keyword>
<gene>
    <name evidence="2" type="ORF">cand_037650</name>
</gene>
<feature type="transmembrane region" description="Helical" evidence="1">
    <location>
        <begin position="37"/>
        <end position="60"/>
    </location>
</feature>
<proteinExistence type="predicted"/>
<dbReference type="Pfam" id="PF09767">
    <property type="entry name" value="DUF2053"/>
    <property type="match status" value="1"/>
</dbReference>
<accession>A0A1J4MYG4</accession>
<feature type="transmembrane region" description="Helical" evidence="1">
    <location>
        <begin position="194"/>
        <end position="213"/>
    </location>
</feature>
<keyword evidence="1" id="KW-0472">Membrane</keyword>
<dbReference type="EMBL" id="LRBS01000011">
    <property type="protein sequence ID" value="OII77957.1"/>
    <property type="molecule type" value="Genomic_DNA"/>
</dbReference>
<evidence type="ECO:0000313" key="3">
    <source>
        <dbReference type="Proteomes" id="UP000186804"/>
    </source>
</evidence>
<dbReference type="AlphaFoldDB" id="A0A1J4MYG4"/>
<feature type="transmembrane region" description="Helical" evidence="1">
    <location>
        <begin position="66"/>
        <end position="83"/>
    </location>
</feature>
<keyword evidence="3" id="KW-1185">Reference proteome</keyword>
<dbReference type="GeneID" id="92367949"/>
<feature type="transmembrane region" description="Helical" evidence="1">
    <location>
        <begin position="134"/>
        <end position="158"/>
    </location>
</feature>
<dbReference type="OrthoDB" id="341622at2759"/>
<protein>
    <submittedName>
        <fullName evidence="2">Uncharacterized protein</fullName>
    </submittedName>
</protein>
<comment type="caution">
    <text evidence="2">The sequence shown here is derived from an EMBL/GenBank/DDBJ whole genome shotgun (WGS) entry which is preliminary data.</text>
</comment>
<dbReference type="Proteomes" id="UP000186804">
    <property type="component" value="Unassembled WGS sequence"/>
</dbReference>
<keyword evidence="1" id="KW-1133">Transmembrane helix</keyword>
<feature type="transmembrane region" description="Helical" evidence="1">
    <location>
        <begin position="170"/>
        <end position="188"/>
    </location>
</feature>